<accession>A0A542XT87</accession>
<comment type="caution">
    <text evidence="12">The sequence shown here is derived from an EMBL/GenBank/DDBJ whole genome shotgun (WGS) entry which is preliminary data.</text>
</comment>
<dbReference type="Gene3D" id="3.30.559.30">
    <property type="entry name" value="Nonribosomal peptide synthetase, condensation domain"/>
    <property type="match status" value="1"/>
</dbReference>
<dbReference type="EMBL" id="VFOL01000001">
    <property type="protein sequence ID" value="TQL39042.1"/>
    <property type="molecule type" value="Genomic_DNA"/>
</dbReference>
<evidence type="ECO:0000256" key="3">
    <source>
        <dbReference type="ARBA" id="ARBA00007380"/>
    </source>
</evidence>
<comment type="cofactor">
    <cofactor evidence="1">
        <name>pantetheine 4'-phosphate</name>
        <dbReference type="ChEBI" id="CHEBI:47942"/>
    </cofactor>
</comment>
<evidence type="ECO:0000313" key="11">
    <source>
        <dbReference type="EMBL" id="GIM86861.1"/>
    </source>
</evidence>
<dbReference type="InterPro" id="IPR023213">
    <property type="entry name" value="CAT-like_dom_sf"/>
</dbReference>
<evidence type="ECO:0000313" key="12">
    <source>
        <dbReference type="EMBL" id="TQL39042.1"/>
    </source>
</evidence>
<dbReference type="Pfam" id="PF00550">
    <property type="entry name" value="PP-binding"/>
    <property type="match status" value="2"/>
</dbReference>
<organism evidence="12 13">
    <name type="scientific">Salinispora arenicola</name>
    <dbReference type="NCBI Taxonomy" id="168697"/>
    <lineage>
        <taxon>Bacteria</taxon>
        <taxon>Bacillati</taxon>
        <taxon>Actinomycetota</taxon>
        <taxon>Actinomycetes</taxon>
        <taxon>Micromonosporales</taxon>
        <taxon>Micromonosporaceae</taxon>
        <taxon>Salinispora</taxon>
    </lineage>
</organism>
<comment type="similarity">
    <text evidence="3">Belongs to the ATP-dependent AMP-binding enzyme family. MbtB subfamily.</text>
</comment>
<evidence type="ECO:0000259" key="10">
    <source>
        <dbReference type="PROSITE" id="PS50075"/>
    </source>
</evidence>
<dbReference type="SMART" id="SM00823">
    <property type="entry name" value="PKS_PP"/>
    <property type="match status" value="2"/>
</dbReference>
<dbReference type="PANTHER" id="PTHR45527">
    <property type="entry name" value="NONRIBOSOMAL PEPTIDE SYNTHETASE"/>
    <property type="match status" value="1"/>
</dbReference>
<dbReference type="Gene3D" id="1.10.1200.10">
    <property type="entry name" value="ACP-like"/>
    <property type="match status" value="2"/>
</dbReference>
<feature type="region of interest" description="Disordered" evidence="9">
    <location>
        <begin position="1174"/>
        <end position="1196"/>
    </location>
</feature>
<evidence type="ECO:0000256" key="4">
    <source>
        <dbReference type="ARBA" id="ARBA00016743"/>
    </source>
</evidence>
<evidence type="ECO:0000256" key="2">
    <source>
        <dbReference type="ARBA" id="ARBA00005102"/>
    </source>
</evidence>
<reference evidence="12 13" key="1">
    <citation type="submission" date="2019-06" db="EMBL/GenBank/DDBJ databases">
        <title>Sequencing the genomes of 1000 actinobacteria strains.</title>
        <authorList>
            <person name="Klenk H.-P."/>
        </authorList>
    </citation>
    <scope>NUCLEOTIDE SEQUENCE [LARGE SCALE GENOMIC DNA]</scope>
    <source>
        <strain evidence="12 13">DSM 44819</strain>
    </source>
</reference>
<evidence type="ECO:0000256" key="8">
    <source>
        <dbReference type="ARBA" id="ARBA00033440"/>
    </source>
</evidence>
<evidence type="ECO:0000256" key="9">
    <source>
        <dbReference type="SAM" id="MobiDB-lite"/>
    </source>
</evidence>
<dbReference type="Pfam" id="PF13193">
    <property type="entry name" value="AMP-binding_C"/>
    <property type="match status" value="1"/>
</dbReference>
<dbReference type="SUPFAM" id="SSF52777">
    <property type="entry name" value="CoA-dependent acyltransferases"/>
    <property type="match status" value="2"/>
</dbReference>
<keyword evidence="5" id="KW-0596">Phosphopantetheine</keyword>
<dbReference type="GO" id="GO:0016874">
    <property type="term" value="F:ligase activity"/>
    <property type="evidence" value="ECO:0007669"/>
    <property type="project" value="UniProtKB-KW"/>
</dbReference>
<feature type="domain" description="Carrier" evidence="10">
    <location>
        <begin position="1219"/>
        <end position="1293"/>
    </location>
</feature>
<keyword evidence="6" id="KW-0597">Phosphoprotein</keyword>
<dbReference type="InterPro" id="IPR000873">
    <property type="entry name" value="AMP-dep_synth/lig_dom"/>
</dbReference>
<evidence type="ECO:0000256" key="5">
    <source>
        <dbReference type="ARBA" id="ARBA00022450"/>
    </source>
</evidence>
<dbReference type="Gene3D" id="3.30.300.30">
    <property type="match status" value="1"/>
</dbReference>
<dbReference type="InterPro" id="IPR009081">
    <property type="entry name" value="PP-bd_ACP"/>
</dbReference>
<evidence type="ECO:0000256" key="1">
    <source>
        <dbReference type="ARBA" id="ARBA00001957"/>
    </source>
</evidence>
<dbReference type="Gene3D" id="3.40.50.980">
    <property type="match status" value="2"/>
</dbReference>
<dbReference type="InterPro" id="IPR057737">
    <property type="entry name" value="Condensation_MtbB-like"/>
</dbReference>
<feature type="region of interest" description="Disordered" evidence="9">
    <location>
        <begin position="80"/>
        <end position="104"/>
    </location>
</feature>
<dbReference type="SUPFAM" id="SSF56801">
    <property type="entry name" value="Acetyl-CoA synthetase-like"/>
    <property type="match status" value="1"/>
</dbReference>
<dbReference type="Proteomes" id="UP000315983">
    <property type="component" value="Unassembled WGS sequence"/>
</dbReference>
<evidence type="ECO:0000256" key="6">
    <source>
        <dbReference type="ARBA" id="ARBA00022553"/>
    </source>
</evidence>
<dbReference type="Pfam" id="PF00668">
    <property type="entry name" value="Condensation"/>
    <property type="match status" value="1"/>
</dbReference>
<proteinExistence type="inferred from homology"/>
<evidence type="ECO:0000313" key="13">
    <source>
        <dbReference type="Proteomes" id="UP000315983"/>
    </source>
</evidence>
<keyword evidence="14" id="KW-1185">Reference proteome</keyword>
<dbReference type="GO" id="GO:0000036">
    <property type="term" value="F:acyl carrier activity"/>
    <property type="evidence" value="ECO:0007669"/>
    <property type="project" value="TreeGrafter"/>
</dbReference>
<dbReference type="GO" id="GO:0044550">
    <property type="term" value="P:secondary metabolite biosynthetic process"/>
    <property type="evidence" value="ECO:0007669"/>
    <property type="project" value="TreeGrafter"/>
</dbReference>
<gene>
    <name evidence="12" type="ORF">FB564_4264</name>
    <name evidence="11" type="ORF">Sar04_35970</name>
</gene>
<evidence type="ECO:0000313" key="14">
    <source>
        <dbReference type="Proteomes" id="UP000677457"/>
    </source>
</evidence>
<feature type="compositionally biased region" description="Low complexity" evidence="9">
    <location>
        <begin position="1300"/>
        <end position="1321"/>
    </location>
</feature>
<dbReference type="Proteomes" id="UP000677457">
    <property type="component" value="Unassembled WGS sequence"/>
</dbReference>
<keyword evidence="7" id="KW-0436">Ligase</keyword>
<comment type="pathway">
    <text evidence="2">Siderophore biosynthesis; mycobactin biosynthesis.</text>
</comment>
<dbReference type="InterPro" id="IPR001242">
    <property type="entry name" value="Condensation_dom"/>
</dbReference>
<dbReference type="NCBIfam" id="TIGR01733">
    <property type="entry name" value="AA-adenyl-dom"/>
    <property type="match status" value="1"/>
</dbReference>
<dbReference type="FunFam" id="3.40.50.12780:FF:000012">
    <property type="entry name" value="Non-ribosomal peptide synthetase"/>
    <property type="match status" value="1"/>
</dbReference>
<reference evidence="11 14" key="2">
    <citation type="submission" date="2021-03" db="EMBL/GenBank/DDBJ databases">
        <title>Whole genome shotgun sequence of Salinispora arenicola NBRC 105043.</title>
        <authorList>
            <person name="Komaki H."/>
            <person name="Tamura T."/>
        </authorList>
    </citation>
    <scope>NUCLEOTIDE SEQUENCE [LARGE SCALE GENOMIC DNA]</scope>
    <source>
        <strain evidence="11 14">NBRC 105043</strain>
    </source>
</reference>
<sequence length="1328" mass="142464">MNLPLMPEAVLDDVLDCIAEVLGTDPGLIDVEAPLTALGLESFTAVRLRRRIRERTGHDLPLTAFLDNATATRLARHLSEVPGRPAGTAESSEQRADGQPGGRAAFPLTPVQESYLVGRESGLVLGGVATFYYYEYDRVSDDAAADLQRLEVAWNQLVDHHPMLRMVVDQRGRGEILPTAGPYRIGVTDLRGASPAQVDESLATLRHERSHQVRPTGQWPLFDLHAAFLPDGRTRLYIGFDVLITDMAGWMLLMRQWGQLVADPTTSLPEPPAEFADLLHARETDLEWTQRRERDRAYWAARVAELPPAPRLPVTRAAESTVPPRFARHPGQLDVQAWRTLRTRCTEHGVTATAALLAAFAVILERWGAGEQVCLNTTLFERPEKPEGIDLVVGDFTTTALVGTPRIDPASWNGFAGYASELNRRFWEDLDHRSVSGVDVLRGLSDSSGAPPYPVVFTSGVGLAGDGTAAPASWLGAEVFGVSQTPQVLLDHIVWDEDGVLRIAWDGVVDAFPDGYLRSMLDAYVRLLHRLTEASAWKDPRLAWDPFVLPMEPLDVDPFPDAGPLLHDPATSIARRMPEKPALYAGGAVTSHGRLAEGVAATAAALAAAGVGTGDLVAVACEKGLAQVVAVLAVNAAGAGYLPVEPSWPDARVATICARAGVRHALVGRGVRTTWPEGVSTHRLTAAGRPGRRSRKSVSEPTPPPSRPGPDATAYVIFTSGSTGQPKGVEIQHRAARTTIDDIADRFGIHADDRVLALSALSFDLSVFDIYGVLGAGGALVLPDPARQRDPQHWLELAERHGVTVWNTAPALLEMLVEYAEIEPEVASRALRNLRLVMLSGDWIPLTLPERLRRLAPQARVMSLGGATEASIWSITYPVTDVAPGWRSIPYGRALRAQSFHILDPDGGPCPVGEPGELFIGGDGLARGYIGDPEQTGYRFARHPLLGERLYRTGDLGRWRTDGNIEFLGRVDRQVKIRGHRIELGEIEAALGRHPALRQCIVAAVRGADERPRLAAYVVPKGGDVVPTADELAGTLRERLPDYMVPSKFLVLDSLPVTPNGKIDYAALPNPYQAGDADVPPRHATLSPPASPVVPPVTSAPRFVDWAGTAVAEAEALGLEVALVVRPGRMSPAQALVAATRWLDRVHSAGATALVERIPADGLIELAQRTTDPTRLDALPPAPQSTPAPQSVSVAEPAAAALNRTGPEPAGHPVADGCTADPATTDAVIAVLADLTGEPVRADSAFAALGVTSLTLVLTHRRLRESIAPQLVLADMFGHATVASLAAHITTLTTANNTQALGPSAASVPSARRSSRLAARTRAQEVDR</sequence>
<dbReference type="FunFam" id="3.30.559.10:FF:000023">
    <property type="entry name" value="Non-ribosomal peptide synthetase"/>
    <property type="match status" value="1"/>
</dbReference>
<dbReference type="InterPro" id="IPR025110">
    <property type="entry name" value="AMP-bd_C"/>
</dbReference>
<dbReference type="PANTHER" id="PTHR45527:SF10">
    <property type="entry name" value="PYOCHELIN SYNTHASE PCHF"/>
    <property type="match status" value="1"/>
</dbReference>
<feature type="region of interest" description="Disordered" evidence="9">
    <location>
        <begin position="678"/>
        <end position="712"/>
    </location>
</feature>
<dbReference type="InterPro" id="IPR045851">
    <property type="entry name" value="AMP-bd_C_sf"/>
</dbReference>
<dbReference type="InterPro" id="IPR036736">
    <property type="entry name" value="ACP-like_sf"/>
</dbReference>
<protein>
    <recommendedName>
        <fullName evidence="4">Phenyloxazoline synthase MbtB</fullName>
    </recommendedName>
    <alternativeName>
        <fullName evidence="8">Mycobactin synthetase protein B</fullName>
    </alternativeName>
</protein>
<dbReference type="PROSITE" id="PS00455">
    <property type="entry name" value="AMP_BINDING"/>
    <property type="match status" value="1"/>
</dbReference>
<dbReference type="GeneID" id="93773417"/>
<name>A0A542XT87_SALAC</name>
<dbReference type="CDD" id="cd19535">
    <property type="entry name" value="Cyc_NRPS"/>
    <property type="match status" value="1"/>
</dbReference>
<dbReference type="Gene3D" id="2.30.38.10">
    <property type="entry name" value="Luciferase, Domain 3"/>
    <property type="match status" value="1"/>
</dbReference>
<feature type="region of interest" description="Disordered" evidence="9">
    <location>
        <begin position="1300"/>
        <end position="1328"/>
    </location>
</feature>
<feature type="domain" description="Carrier" evidence="10">
    <location>
        <begin position="8"/>
        <end position="82"/>
    </location>
</feature>
<dbReference type="EMBL" id="BOQM01000028">
    <property type="protein sequence ID" value="GIM86861.1"/>
    <property type="molecule type" value="Genomic_DNA"/>
</dbReference>
<dbReference type="InterPro" id="IPR020806">
    <property type="entry name" value="PKS_PP-bd"/>
</dbReference>
<dbReference type="SUPFAM" id="SSF47336">
    <property type="entry name" value="ACP-like"/>
    <property type="match status" value="2"/>
</dbReference>
<dbReference type="RefSeq" id="WP_029024576.1">
    <property type="nucleotide sequence ID" value="NZ_BOQM01000028.1"/>
</dbReference>
<dbReference type="GO" id="GO:0031177">
    <property type="term" value="F:phosphopantetheine binding"/>
    <property type="evidence" value="ECO:0007669"/>
    <property type="project" value="InterPro"/>
</dbReference>
<dbReference type="GO" id="GO:0043041">
    <property type="term" value="P:amino acid activation for nonribosomal peptide biosynthetic process"/>
    <property type="evidence" value="ECO:0007669"/>
    <property type="project" value="TreeGrafter"/>
</dbReference>
<dbReference type="PROSITE" id="PS50075">
    <property type="entry name" value="CARRIER"/>
    <property type="match status" value="2"/>
</dbReference>
<dbReference type="Gene3D" id="3.30.559.10">
    <property type="entry name" value="Chloramphenicol acetyltransferase-like domain"/>
    <property type="match status" value="1"/>
</dbReference>
<evidence type="ECO:0000256" key="7">
    <source>
        <dbReference type="ARBA" id="ARBA00022598"/>
    </source>
</evidence>
<dbReference type="GO" id="GO:0005737">
    <property type="term" value="C:cytoplasm"/>
    <property type="evidence" value="ECO:0007669"/>
    <property type="project" value="TreeGrafter"/>
</dbReference>
<dbReference type="InterPro" id="IPR020845">
    <property type="entry name" value="AMP-binding_CS"/>
</dbReference>
<dbReference type="Pfam" id="PF00501">
    <property type="entry name" value="AMP-binding"/>
    <property type="match status" value="1"/>
</dbReference>
<dbReference type="InterPro" id="IPR010071">
    <property type="entry name" value="AA_adenyl_dom"/>
</dbReference>